<dbReference type="RefSeq" id="WP_138834730.1">
    <property type="nucleotide sequence ID" value="NZ_VCNI01000001.1"/>
</dbReference>
<dbReference type="EMBL" id="VCNI01000001">
    <property type="protein sequence ID" value="TMU57341.1"/>
    <property type="molecule type" value="Genomic_DNA"/>
</dbReference>
<gene>
    <name evidence="1" type="ORF">FGG15_07300</name>
</gene>
<evidence type="ECO:0000313" key="2">
    <source>
        <dbReference type="Proteomes" id="UP000751614"/>
    </source>
</evidence>
<protein>
    <recommendedName>
        <fullName evidence="3">HEAT repeat protein</fullName>
    </recommendedName>
</protein>
<organism evidence="1 2">
    <name type="scientific">Flagellimonas algicola</name>
    <dbReference type="NCBI Taxonomy" id="2583815"/>
    <lineage>
        <taxon>Bacteria</taxon>
        <taxon>Pseudomonadati</taxon>
        <taxon>Bacteroidota</taxon>
        <taxon>Flavobacteriia</taxon>
        <taxon>Flavobacteriales</taxon>
        <taxon>Flavobacteriaceae</taxon>
        <taxon>Flagellimonas</taxon>
    </lineage>
</organism>
<dbReference type="Proteomes" id="UP000751614">
    <property type="component" value="Unassembled WGS sequence"/>
</dbReference>
<accession>A0ABY2WRP8</accession>
<keyword evidence="2" id="KW-1185">Reference proteome</keyword>
<comment type="caution">
    <text evidence="1">The sequence shown here is derived from an EMBL/GenBank/DDBJ whole genome shotgun (WGS) entry which is preliminary data.</text>
</comment>
<name>A0ABY2WRP8_9FLAO</name>
<reference evidence="1 2" key="1">
    <citation type="submission" date="2019-05" db="EMBL/GenBank/DDBJ databases">
        <title>Flagellimonas sp. AsT0115, sp. nov., isolated from a marine red algae, Asparagopsis taxiformis.</title>
        <authorList>
            <person name="Kim J."/>
            <person name="Jeong S.E."/>
            <person name="Jeon C.O."/>
        </authorList>
    </citation>
    <scope>NUCLEOTIDE SEQUENCE [LARGE SCALE GENOMIC DNA]</scope>
    <source>
        <strain evidence="1 2">AsT0115</strain>
    </source>
</reference>
<proteinExistence type="predicted"/>
<evidence type="ECO:0008006" key="3">
    <source>
        <dbReference type="Google" id="ProtNLM"/>
    </source>
</evidence>
<evidence type="ECO:0000313" key="1">
    <source>
        <dbReference type="EMBL" id="TMU57341.1"/>
    </source>
</evidence>
<sequence length="371" mass="42451">MKSIFQIPLIVLLLIGNQEDVKRISSFKTTRVVMDTAPEFFVLEWKEGMRLTERETEFFIQVDSMGRQEVVALLDEKETPFLYTSDISTPVCADGDCKLMNIKLYWTLLGEYAGFDRYPGLPLTKHDHDEFKIEDYQKLHALLTDDKSILGRRSVDQLVEKPKMRSVNGVDAVSGATIARVKESVVSGALYSCYTAWHLVHGEIREQLKAFSLTVLNEAMTINMLYSVNDDYQLFALGKIGSPKYKQHYKQIAKVFETSTPLVRSIIAKRLVSKYKDAPDLQKPFWDAFDTVDSGSRSLMINCLGDAPDYVPYILSKKLSAMSKNQLKRYLKHLNRKEEMNPKVKNNIAAFANLDYQTYAYLAKEFLDGKK</sequence>